<proteinExistence type="inferred from homology"/>
<geneLocation type="plasmid" evidence="4 5">
    <name>pREB7</name>
</geneLocation>
<dbReference type="KEGG" id="amr:AM1_G0084"/>
<dbReference type="SUPFAM" id="SSF51735">
    <property type="entry name" value="NAD(P)-binding Rossmann-fold domains"/>
    <property type="match status" value="1"/>
</dbReference>
<comment type="similarity">
    <text evidence="1 3">Belongs to the short-chain dehydrogenases/reductases (SDR) family.</text>
</comment>
<dbReference type="InterPro" id="IPR002347">
    <property type="entry name" value="SDR_fam"/>
</dbReference>
<dbReference type="CDD" id="cd05374">
    <property type="entry name" value="17beta-HSD-like_SDR_c"/>
    <property type="match status" value="1"/>
</dbReference>
<dbReference type="PANTHER" id="PTHR44169">
    <property type="entry name" value="NADPH-DEPENDENT 1-ACYLDIHYDROXYACETONE PHOSPHATE REDUCTASE"/>
    <property type="match status" value="1"/>
</dbReference>
<accession>A8ZQH8</accession>
<dbReference type="OrthoDB" id="9775296at2"/>
<dbReference type="Gene3D" id="3.40.50.720">
    <property type="entry name" value="NAD(P)-binding Rossmann-like Domain"/>
    <property type="match status" value="1"/>
</dbReference>
<dbReference type="AlphaFoldDB" id="A8ZQH8"/>
<dbReference type="InterPro" id="IPR036291">
    <property type="entry name" value="NAD(P)-bd_dom_sf"/>
</dbReference>
<dbReference type="eggNOG" id="COG4221">
    <property type="taxonomic scope" value="Bacteria"/>
</dbReference>
<organism evidence="4 5">
    <name type="scientific">Acaryochloris marina (strain MBIC 11017)</name>
    <dbReference type="NCBI Taxonomy" id="329726"/>
    <lineage>
        <taxon>Bacteria</taxon>
        <taxon>Bacillati</taxon>
        <taxon>Cyanobacteriota</taxon>
        <taxon>Cyanophyceae</taxon>
        <taxon>Acaryochloridales</taxon>
        <taxon>Acaryochloridaceae</taxon>
        <taxon>Acaryochloris</taxon>
    </lineage>
</organism>
<dbReference type="Pfam" id="PF00106">
    <property type="entry name" value="adh_short"/>
    <property type="match status" value="1"/>
</dbReference>
<evidence type="ECO:0000256" key="2">
    <source>
        <dbReference type="ARBA" id="ARBA00023002"/>
    </source>
</evidence>
<evidence type="ECO:0000313" key="5">
    <source>
        <dbReference type="Proteomes" id="UP000000268"/>
    </source>
</evidence>
<protein>
    <submittedName>
        <fullName evidence="4">Short chain dehydrogenase family protein</fullName>
    </submittedName>
</protein>
<dbReference type="RefSeq" id="WP_012168330.1">
    <property type="nucleotide sequence ID" value="NC_009932.1"/>
</dbReference>
<keyword evidence="4" id="KW-0614">Plasmid</keyword>
<gene>
    <name evidence="4" type="ordered locus">AM1_G0084</name>
</gene>
<dbReference type="HOGENOM" id="CLU_010194_2_9_3"/>
<keyword evidence="2" id="KW-0560">Oxidoreductase</keyword>
<dbReference type="PRINTS" id="PR00080">
    <property type="entry name" value="SDRFAMILY"/>
</dbReference>
<evidence type="ECO:0000256" key="1">
    <source>
        <dbReference type="ARBA" id="ARBA00006484"/>
    </source>
</evidence>
<dbReference type="NCBIfam" id="NF004826">
    <property type="entry name" value="PRK06182.1"/>
    <property type="match status" value="1"/>
</dbReference>
<reference evidence="4 5" key="1">
    <citation type="journal article" date="2008" name="Proc. Natl. Acad. Sci. U.S.A.">
        <title>Niche adaptation and genome expansion in the chlorophyll d-producing cyanobacterium Acaryochloris marina.</title>
        <authorList>
            <person name="Swingley W.D."/>
            <person name="Chen M."/>
            <person name="Cheung P.C."/>
            <person name="Conrad A.L."/>
            <person name="Dejesa L.C."/>
            <person name="Hao J."/>
            <person name="Honchak B.M."/>
            <person name="Karbach L.E."/>
            <person name="Kurdoglu A."/>
            <person name="Lahiri S."/>
            <person name="Mastrian S.D."/>
            <person name="Miyashita H."/>
            <person name="Page L."/>
            <person name="Ramakrishna P."/>
            <person name="Satoh S."/>
            <person name="Sattley W.M."/>
            <person name="Shimada Y."/>
            <person name="Taylor H.L."/>
            <person name="Tomo T."/>
            <person name="Tsuchiya T."/>
            <person name="Wang Z.T."/>
            <person name="Raymond J."/>
            <person name="Mimuro M."/>
            <person name="Blankenship R.E."/>
            <person name="Touchman J.W."/>
        </authorList>
    </citation>
    <scope>NUCLEOTIDE SEQUENCE [LARGE SCALE GENOMIC DNA]</scope>
    <source>
        <strain evidence="5">MBIC 11017</strain>
        <plasmid evidence="5">Plasmid pREB7</plasmid>
    </source>
</reference>
<dbReference type="Proteomes" id="UP000000268">
    <property type="component" value="Plasmid pREB7"/>
</dbReference>
<dbReference type="GO" id="GO:0016491">
    <property type="term" value="F:oxidoreductase activity"/>
    <property type="evidence" value="ECO:0007669"/>
    <property type="project" value="UniProtKB-KW"/>
</dbReference>
<evidence type="ECO:0000313" key="4">
    <source>
        <dbReference type="EMBL" id="ABW33264.1"/>
    </source>
</evidence>
<name>A8ZQH8_ACAM1</name>
<dbReference type="PANTHER" id="PTHR44169:SF6">
    <property type="entry name" value="NADPH-DEPENDENT 1-ACYLDIHYDROXYACETONE PHOSPHATE REDUCTASE"/>
    <property type="match status" value="1"/>
</dbReference>
<sequence>MSKVILITGASSGMGLETAKLLAQEGHKVYAGARRIERMESLRSLGIIPVQMDVTNRENNQKIVDQIIADAGRIDVLINNAGFGLYGPVEDVPLDDAQYQFDVNLFGLAHLTQIVLPYMRQQKSGRIINTSSMGGKIYTPLGAWYHATKHALEGWSDCLRIETKPFNIQVVLVEPGGIKTEFGDVVGKQLQKYYDSSAYQKQMDPYLRMMADPKAMDNATEPIVLARVFVEAVNSKNPKRRYVKGSMAKPLMFIRKWLGDGTFEFIINRAFG</sequence>
<keyword evidence="5" id="KW-1185">Reference proteome</keyword>
<dbReference type="PRINTS" id="PR00081">
    <property type="entry name" value="GDHRDH"/>
</dbReference>
<evidence type="ECO:0000256" key="3">
    <source>
        <dbReference type="RuleBase" id="RU000363"/>
    </source>
</evidence>
<dbReference type="EMBL" id="CP000844">
    <property type="protein sequence ID" value="ABW33264.1"/>
    <property type="molecule type" value="Genomic_DNA"/>
</dbReference>